<keyword evidence="2" id="KW-0812">Transmembrane</keyword>
<organism evidence="3">
    <name type="scientific">bioreactor metagenome</name>
    <dbReference type="NCBI Taxonomy" id="1076179"/>
    <lineage>
        <taxon>unclassified sequences</taxon>
        <taxon>metagenomes</taxon>
        <taxon>ecological metagenomes</taxon>
    </lineage>
</organism>
<feature type="transmembrane region" description="Helical" evidence="2">
    <location>
        <begin position="108"/>
        <end position="129"/>
    </location>
</feature>
<dbReference type="AlphaFoldDB" id="A0A645F7F2"/>
<accession>A0A645F7F2</accession>
<protein>
    <submittedName>
        <fullName evidence="3">Uncharacterized protein</fullName>
    </submittedName>
</protein>
<keyword evidence="2" id="KW-0472">Membrane</keyword>
<evidence type="ECO:0000313" key="3">
    <source>
        <dbReference type="EMBL" id="MPN10298.1"/>
    </source>
</evidence>
<sequence length="225" mass="25221">MNQKQENPAEEQKLTGEAQQIAEEIRRSLSHIKNSQSARIFAEEEEDTKKATTVQKTLEITETMETGAHVSKKTAEGGLFTFLQRFFQGKRAAQSGKSQNKRNNKQRLTIVAAVLVWCALAVGSYGFLWHKLNVERTALYDMMETEIRHVQESNTSALNEMTAKIQTISEDIDTIKESMANTGAAIDSSSATNREVMAEKIAELDKQLASLQQSLKILQEDKNAR</sequence>
<comment type="caution">
    <text evidence="3">The sequence shown here is derived from an EMBL/GenBank/DDBJ whole genome shotgun (WGS) entry which is preliminary data.</text>
</comment>
<dbReference type="EMBL" id="VSSQ01056438">
    <property type="protein sequence ID" value="MPN10298.1"/>
    <property type="molecule type" value="Genomic_DNA"/>
</dbReference>
<proteinExistence type="predicted"/>
<feature type="coiled-coil region" evidence="1">
    <location>
        <begin position="158"/>
        <end position="221"/>
    </location>
</feature>
<evidence type="ECO:0000256" key="2">
    <source>
        <dbReference type="SAM" id="Phobius"/>
    </source>
</evidence>
<reference evidence="3" key="1">
    <citation type="submission" date="2019-08" db="EMBL/GenBank/DDBJ databases">
        <authorList>
            <person name="Kucharzyk K."/>
            <person name="Murdoch R.W."/>
            <person name="Higgins S."/>
            <person name="Loffler F."/>
        </authorList>
    </citation>
    <scope>NUCLEOTIDE SEQUENCE</scope>
</reference>
<evidence type="ECO:0000256" key="1">
    <source>
        <dbReference type="SAM" id="Coils"/>
    </source>
</evidence>
<name>A0A645F7F2_9ZZZZ</name>
<gene>
    <name evidence="3" type="ORF">SDC9_157593</name>
</gene>
<keyword evidence="1" id="KW-0175">Coiled coil</keyword>
<keyword evidence="2" id="KW-1133">Transmembrane helix</keyword>